<dbReference type="Proteomes" id="UP000837857">
    <property type="component" value="Chromosome 14"/>
</dbReference>
<feature type="non-terminal residue" evidence="2">
    <location>
        <position position="80"/>
    </location>
</feature>
<name>A0ABN8HZG5_9NEOP</name>
<dbReference type="EMBL" id="OW152826">
    <property type="protein sequence ID" value="CAH2042685.1"/>
    <property type="molecule type" value="Genomic_DNA"/>
</dbReference>
<proteinExistence type="predicted"/>
<sequence>MLRGRFCRSCAKPLGRPENESSGFVDGHATGYCRRCSVVLLSRVTVCGARSRRTRGQRKRTRETIPPSPFGDSTRERMQC</sequence>
<keyword evidence="3" id="KW-1185">Reference proteome</keyword>
<evidence type="ECO:0000256" key="1">
    <source>
        <dbReference type="SAM" id="MobiDB-lite"/>
    </source>
</evidence>
<protein>
    <submittedName>
        <fullName evidence="2">Uncharacterized protein</fullName>
    </submittedName>
</protein>
<evidence type="ECO:0000313" key="2">
    <source>
        <dbReference type="EMBL" id="CAH2042685.1"/>
    </source>
</evidence>
<feature type="compositionally biased region" description="Basic residues" evidence="1">
    <location>
        <begin position="51"/>
        <end position="61"/>
    </location>
</feature>
<reference evidence="2" key="1">
    <citation type="submission" date="2022-03" db="EMBL/GenBank/DDBJ databases">
        <authorList>
            <person name="Martin H S."/>
        </authorList>
    </citation>
    <scope>NUCLEOTIDE SEQUENCE</scope>
</reference>
<evidence type="ECO:0000313" key="3">
    <source>
        <dbReference type="Proteomes" id="UP000837857"/>
    </source>
</evidence>
<accession>A0ABN8HZG5</accession>
<feature type="region of interest" description="Disordered" evidence="1">
    <location>
        <begin position="51"/>
        <end position="80"/>
    </location>
</feature>
<gene>
    <name evidence="2" type="ORF">IPOD504_LOCUS4012</name>
</gene>
<organism evidence="2 3">
    <name type="scientific">Iphiclides podalirius</name>
    <name type="common">scarce swallowtail</name>
    <dbReference type="NCBI Taxonomy" id="110791"/>
    <lineage>
        <taxon>Eukaryota</taxon>
        <taxon>Metazoa</taxon>
        <taxon>Ecdysozoa</taxon>
        <taxon>Arthropoda</taxon>
        <taxon>Hexapoda</taxon>
        <taxon>Insecta</taxon>
        <taxon>Pterygota</taxon>
        <taxon>Neoptera</taxon>
        <taxon>Endopterygota</taxon>
        <taxon>Lepidoptera</taxon>
        <taxon>Glossata</taxon>
        <taxon>Ditrysia</taxon>
        <taxon>Papilionoidea</taxon>
        <taxon>Papilionidae</taxon>
        <taxon>Papilioninae</taxon>
        <taxon>Iphiclides</taxon>
    </lineage>
</organism>